<name>A0A2K9LLJ6_9GAMM</name>
<evidence type="ECO:0000256" key="7">
    <source>
        <dbReference type="RuleBase" id="RU003879"/>
    </source>
</evidence>
<keyword evidence="5 8" id="KW-1133">Transmembrane helix</keyword>
<evidence type="ECO:0000256" key="5">
    <source>
        <dbReference type="ARBA" id="ARBA00022989"/>
    </source>
</evidence>
<dbReference type="KEGG" id="kak:Kalk_11725"/>
<dbReference type="InterPro" id="IPR003400">
    <property type="entry name" value="ExbD"/>
</dbReference>
<keyword evidence="7" id="KW-0813">Transport</keyword>
<keyword evidence="3" id="KW-1003">Cell membrane</keyword>
<dbReference type="Pfam" id="PF02472">
    <property type="entry name" value="ExbD"/>
    <property type="match status" value="1"/>
</dbReference>
<evidence type="ECO:0000256" key="6">
    <source>
        <dbReference type="ARBA" id="ARBA00023136"/>
    </source>
</evidence>
<keyword evidence="10" id="KW-1185">Reference proteome</keyword>
<dbReference type="AlphaFoldDB" id="A0A2K9LLJ6"/>
<accession>A0A2K9LLJ6</accession>
<keyword evidence="7" id="KW-0653">Protein transport</keyword>
<protein>
    <submittedName>
        <fullName evidence="9">Biopolymer transporter ExbD</fullName>
    </submittedName>
</protein>
<evidence type="ECO:0000256" key="4">
    <source>
        <dbReference type="ARBA" id="ARBA00022692"/>
    </source>
</evidence>
<dbReference type="EMBL" id="CP022684">
    <property type="protein sequence ID" value="AUM13051.1"/>
    <property type="molecule type" value="Genomic_DNA"/>
</dbReference>
<proteinExistence type="inferred from homology"/>
<sequence>MRRPFYRVTEDEDTGIDMTPMLDIVFILLIFFVVTASFVKETGIDVNRPQAKTAITKETANIKIAIDANDVIWIDRRQIDDRSVKPMLERMHIENPQGALIVQADRKSTNDKLVRVMDAARQAGINSISIAAVDQ</sequence>
<evidence type="ECO:0000256" key="8">
    <source>
        <dbReference type="SAM" id="Phobius"/>
    </source>
</evidence>
<evidence type="ECO:0000313" key="10">
    <source>
        <dbReference type="Proteomes" id="UP000235116"/>
    </source>
</evidence>
<dbReference type="RefSeq" id="WP_101894430.1">
    <property type="nucleotide sequence ID" value="NZ_CP022684.1"/>
</dbReference>
<dbReference type="Gene3D" id="3.30.420.270">
    <property type="match status" value="1"/>
</dbReference>
<dbReference type="GO" id="GO:0022857">
    <property type="term" value="F:transmembrane transporter activity"/>
    <property type="evidence" value="ECO:0007669"/>
    <property type="project" value="InterPro"/>
</dbReference>
<evidence type="ECO:0000313" key="9">
    <source>
        <dbReference type="EMBL" id="AUM13051.1"/>
    </source>
</evidence>
<dbReference type="OrthoDB" id="9793581at2"/>
<comment type="similarity">
    <text evidence="2 7">Belongs to the ExbD/TolR family.</text>
</comment>
<feature type="transmembrane region" description="Helical" evidence="8">
    <location>
        <begin position="20"/>
        <end position="39"/>
    </location>
</feature>
<reference evidence="10" key="1">
    <citation type="submission" date="2017-08" db="EMBL/GenBank/DDBJ databases">
        <title>Direct submision.</title>
        <authorList>
            <person name="Kim S.-J."/>
            <person name="Rhee S.-K."/>
        </authorList>
    </citation>
    <scope>NUCLEOTIDE SEQUENCE [LARGE SCALE GENOMIC DNA]</scope>
    <source>
        <strain evidence="10">GI5</strain>
    </source>
</reference>
<dbReference type="Proteomes" id="UP000235116">
    <property type="component" value="Chromosome"/>
</dbReference>
<keyword evidence="4 7" id="KW-0812">Transmembrane</keyword>
<keyword evidence="6 8" id="KW-0472">Membrane</keyword>
<dbReference type="GO" id="GO:0005886">
    <property type="term" value="C:plasma membrane"/>
    <property type="evidence" value="ECO:0007669"/>
    <property type="project" value="UniProtKB-SubCell"/>
</dbReference>
<dbReference type="PANTHER" id="PTHR30558">
    <property type="entry name" value="EXBD MEMBRANE COMPONENT OF PMF-DRIVEN MACROMOLECULE IMPORT SYSTEM"/>
    <property type="match status" value="1"/>
</dbReference>
<dbReference type="PANTHER" id="PTHR30558:SF13">
    <property type="entry name" value="BIOPOLYMER TRANSPORT PROTEIN EXBD2"/>
    <property type="match status" value="1"/>
</dbReference>
<evidence type="ECO:0000256" key="3">
    <source>
        <dbReference type="ARBA" id="ARBA00022475"/>
    </source>
</evidence>
<gene>
    <name evidence="9" type="ORF">Kalk_11725</name>
</gene>
<organism evidence="9 10">
    <name type="scientific">Ketobacter alkanivorans</name>
    <dbReference type="NCBI Taxonomy" id="1917421"/>
    <lineage>
        <taxon>Bacteria</taxon>
        <taxon>Pseudomonadati</taxon>
        <taxon>Pseudomonadota</taxon>
        <taxon>Gammaproteobacteria</taxon>
        <taxon>Pseudomonadales</taxon>
        <taxon>Ketobacteraceae</taxon>
        <taxon>Ketobacter</taxon>
    </lineage>
</organism>
<dbReference type="GO" id="GO:0015031">
    <property type="term" value="P:protein transport"/>
    <property type="evidence" value="ECO:0007669"/>
    <property type="project" value="UniProtKB-KW"/>
</dbReference>
<evidence type="ECO:0000256" key="1">
    <source>
        <dbReference type="ARBA" id="ARBA00004162"/>
    </source>
</evidence>
<evidence type="ECO:0000256" key="2">
    <source>
        <dbReference type="ARBA" id="ARBA00005811"/>
    </source>
</evidence>
<comment type="subcellular location">
    <subcellularLocation>
        <location evidence="1">Cell membrane</location>
        <topology evidence="1">Single-pass membrane protein</topology>
    </subcellularLocation>
    <subcellularLocation>
        <location evidence="7">Cell membrane</location>
        <topology evidence="7">Single-pass type II membrane protein</topology>
    </subcellularLocation>
</comment>